<sequence length="315" mass="36075">MVRKFKLDSVEYVLLTYSDCPNDFDPQLIIDAVVGTGAVYRLGRELHQNGKPHFHCFVQWSEPFSHPDAGALFYVGGRRANIKRFSANPGRRWDYVGKYAGHKEGHYIIGDQCDRPGGDKDDSERTQADIWGEIICATTEEDFFEKLAALAPKQLGCNFGSLKLYAEWKYRPVIGAYEPPLGDYVPTPELQGWADKWVNEPFVGRSLGLHAYFGGLFNLDEFNAHDCKYAIFDDISGGFGFFPSYKQWLGGQYEFTVSDKYKHKMSVRWGKPTIWLCNTDPRFDAYKPGGRPDFEWMEENCDFIEIKDPIFRAST</sequence>
<organism evidence="1">
    <name type="scientific">Turdus hortulorum Genomoviridae sp</name>
    <dbReference type="NCBI Taxonomy" id="2814995"/>
    <lineage>
        <taxon>Viruses</taxon>
        <taxon>Monodnaviria</taxon>
        <taxon>Shotokuvirae</taxon>
        <taxon>Cressdnaviricota</taxon>
        <taxon>Repensiviricetes</taxon>
        <taxon>Geplafuvirales</taxon>
        <taxon>Genomoviridae</taxon>
    </lineage>
</organism>
<reference evidence="1" key="1">
    <citation type="submission" date="2020-10" db="EMBL/GenBank/DDBJ databases">
        <title>CRESS DNA virus dark matter in the feces of wild birds.</title>
        <authorList>
            <person name="Yang S."/>
            <person name="Zhang W."/>
        </authorList>
    </citation>
    <scope>NUCLEOTIDE SEQUENCE</scope>
    <source>
        <strain evidence="1">Gbt105gen11</strain>
    </source>
</reference>
<evidence type="ECO:0000313" key="1">
    <source>
        <dbReference type="EMBL" id="QTE03673.1"/>
    </source>
</evidence>
<dbReference type="Gene3D" id="3.40.1310.20">
    <property type="match status" value="1"/>
</dbReference>
<dbReference type="GO" id="GO:0005198">
    <property type="term" value="F:structural molecule activity"/>
    <property type="evidence" value="ECO:0007669"/>
    <property type="project" value="InterPro"/>
</dbReference>
<name>A0A8A4XBR7_9VIRU</name>
<accession>A0A8A4XBR7</accession>
<dbReference type="PRINTS" id="PR00228">
    <property type="entry name" value="GEMCOATCLVL1"/>
</dbReference>
<proteinExistence type="predicted"/>
<dbReference type="EMBL" id="MW183011">
    <property type="protein sequence ID" value="QTE03673.1"/>
    <property type="molecule type" value="Genomic_DNA"/>
</dbReference>
<dbReference type="SUPFAM" id="SSF55464">
    <property type="entry name" value="Origin of replication-binding domain, RBD-like"/>
    <property type="match status" value="1"/>
</dbReference>
<protein>
    <submittedName>
        <fullName evidence="1">Replication-associated protein</fullName>
    </submittedName>
</protein>
<dbReference type="InterPro" id="IPR001301">
    <property type="entry name" value="Gemini_AL1_CLV"/>
</dbReference>